<comment type="caution">
    <text evidence="2">The sequence shown here is derived from an EMBL/GenBank/DDBJ whole genome shotgun (WGS) entry which is preliminary data.</text>
</comment>
<accession>A0A2L2XDP1</accession>
<dbReference type="EMBL" id="BFAV01000138">
    <property type="protein sequence ID" value="GBF34335.1"/>
    <property type="molecule type" value="Genomic_DNA"/>
</dbReference>
<keyword evidence="1" id="KW-1133">Transmembrane helix</keyword>
<gene>
    <name evidence="2" type="ORF">DCCM_3447</name>
</gene>
<reference evidence="3" key="1">
    <citation type="submission" date="2018-02" db="EMBL/GenBank/DDBJ databases">
        <title>Genome sequence of Desulfocucumis palustris strain NAW-5.</title>
        <authorList>
            <person name="Watanabe M."/>
            <person name="Kojima H."/>
            <person name="Fukui M."/>
        </authorList>
    </citation>
    <scope>NUCLEOTIDE SEQUENCE [LARGE SCALE GENOMIC DNA]</scope>
    <source>
        <strain evidence="3">NAW-5</strain>
    </source>
</reference>
<evidence type="ECO:0000256" key="1">
    <source>
        <dbReference type="SAM" id="Phobius"/>
    </source>
</evidence>
<feature type="transmembrane region" description="Helical" evidence="1">
    <location>
        <begin position="6"/>
        <end position="22"/>
    </location>
</feature>
<keyword evidence="3" id="KW-1185">Reference proteome</keyword>
<keyword evidence="1" id="KW-0812">Transmembrane</keyword>
<evidence type="ECO:0000313" key="3">
    <source>
        <dbReference type="Proteomes" id="UP000239549"/>
    </source>
</evidence>
<organism evidence="2 3">
    <name type="scientific">Desulfocucumis palustris</name>
    <dbReference type="NCBI Taxonomy" id="1898651"/>
    <lineage>
        <taxon>Bacteria</taxon>
        <taxon>Bacillati</taxon>
        <taxon>Bacillota</taxon>
        <taxon>Clostridia</taxon>
        <taxon>Eubacteriales</taxon>
        <taxon>Desulfocucumaceae</taxon>
        <taxon>Desulfocucumis</taxon>
    </lineage>
</organism>
<dbReference type="AlphaFoldDB" id="A0A2L2XDP1"/>
<proteinExistence type="predicted"/>
<dbReference type="Proteomes" id="UP000239549">
    <property type="component" value="Unassembled WGS sequence"/>
</dbReference>
<keyword evidence="1" id="KW-0472">Membrane</keyword>
<protein>
    <submittedName>
        <fullName evidence="2">Uncharacterized protein</fullName>
    </submittedName>
</protein>
<evidence type="ECO:0000313" key="2">
    <source>
        <dbReference type="EMBL" id="GBF34335.1"/>
    </source>
</evidence>
<name>A0A2L2XDP1_9FIRM</name>
<sequence>MKAYPAIGGVIFLYMTFLYAASKKLTGNSDGSNNPPQ</sequence>